<accession>A0A644UPS5</accession>
<evidence type="ECO:0000259" key="4">
    <source>
        <dbReference type="PROSITE" id="PS50977"/>
    </source>
</evidence>
<dbReference type="Pfam" id="PF00440">
    <property type="entry name" value="TetR_N"/>
    <property type="match status" value="1"/>
</dbReference>
<dbReference type="PRINTS" id="PR00455">
    <property type="entry name" value="HTHTETR"/>
</dbReference>
<dbReference type="PROSITE" id="PS50977">
    <property type="entry name" value="HTH_TETR_2"/>
    <property type="match status" value="1"/>
</dbReference>
<dbReference type="GO" id="GO:0003677">
    <property type="term" value="F:DNA binding"/>
    <property type="evidence" value="ECO:0007669"/>
    <property type="project" value="UniProtKB-KW"/>
</dbReference>
<evidence type="ECO:0000313" key="5">
    <source>
        <dbReference type="EMBL" id="MPL80762.1"/>
    </source>
</evidence>
<dbReference type="InterPro" id="IPR001647">
    <property type="entry name" value="HTH_TetR"/>
</dbReference>
<dbReference type="SUPFAM" id="SSF46689">
    <property type="entry name" value="Homeodomain-like"/>
    <property type="match status" value="1"/>
</dbReference>
<reference evidence="5" key="1">
    <citation type="submission" date="2019-08" db="EMBL/GenBank/DDBJ databases">
        <authorList>
            <person name="Kucharzyk K."/>
            <person name="Murdoch R.W."/>
            <person name="Higgins S."/>
            <person name="Loffler F."/>
        </authorList>
    </citation>
    <scope>NUCLEOTIDE SEQUENCE</scope>
</reference>
<dbReference type="PANTHER" id="PTHR43479">
    <property type="entry name" value="ACREF/ENVCD OPERON REPRESSOR-RELATED"/>
    <property type="match status" value="1"/>
</dbReference>
<name>A0A644UPS5_9ZZZZ</name>
<comment type="caution">
    <text evidence="5">The sequence shown here is derived from an EMBL/GenBank/DDBJ whole genome shotgun (WGS) entry which is preliminary data.</text>
</comment>
<dbReference type="FunFam" id="1.10.10.60:FF:000141">
    <property type="entry name" value="TetR family transcriptional regulator"/>
    <property type="match status" value="1"/>
</dbReference>
<evidence type="ECO:0000256" key="3">
    <source>
        <dbReference type="ARBA" id="ARBA00023163"/>
    </source>
</evidence>
<keyword evidence="2" id="KW-0238">DNA-binding</keyword>
<dbReference type="InterPro" id="IPR009057">
    <property type="entry name" value="Homeodomain-like_sf"/>
</dbReference>
<evidence type="ECO:0000256" key="1">
    <source>
        <dbReference type="ARBA" id="ARBA00023015"/>
    </source>
</evidence>
<dbReference type="EMBL" id="VSSQ01000141">
    <property type="protein sequence ID" value="MPL80762.1"/>
    <property type="molecule type" value="Genomic_DNA"/>
</dbReference>
<evidence type="ECO:0000256" key="2">
    <source>
        <dbReference type="ARBA" id="ARBA00023125"/>
    </source>
</evidence>
<gene>
    <name evidence="5" type="ORF">SDC9_26663</name>
</gene>
<dbReference type="PANTHER" id="PTHR43479:SF11">
    <property type="entry name" value="ACREF_ENVCD OPERON REPRESSOR-RELATED"/>
    <property type="match status" value="1"/>
</dbReference>
<feature type="domain" description="HTH tetR-type" evidence="4">
    <location>
        <begin position="7"/>
        <end position="67"/>
    </location>
</feature>
<sequence>MKVQILNKKEAAILRAGRELFWKYGFRKVTVDELCKAAGVSKMTFYRYFSDKATLAKKIFDNEVEKSMEQFRKIMQSGISVPEKMKHILQMKSESVKNISGDFIRDFYSDNESGLKAHIEQKTASSWETILDVYRQAQLRGEFRKDMKPEILLYISQKVTDLFNDPYLTILCGGPAGVIMELARLFTFGISPEPSAPENQ</sequence>
<dbReference type="AlphaFoldDB" id="A0A644UPS5"/>
<dbReference type="Gene3D" id="1.10.357.10">
    <property type="entry name" value="Tetracycline Repressor, domain 2"/>
    <property type="match status" value="1"/>
</dbReference>
<keyword evidence="1" id="KW-0805">Transcription regulation</keyword>
<keyword evidence="3" id="KW-0804">Transcription</keyword>
<organism evidence="5">
    <name type="scientific">bioreactor metagenome</name>
    <dbReference type="NCBI Taxonomy" id="1076179"/>
    <lineage>
        <taxon>unclassified sequences</taxon>
        <taxon>metagenomes</taxon>
        <taxon>ecological metagenomes</taxon>
    </lineage>
</organism>
<proteinExistence type="predicted"/>
<protein>
    <recommendedName>
        <fullName evidence="4">HTH tetR-type domain-containing protein</fullName>
    </recommendedName>
</protein>
<dbReference type="InterPro" id="IPR050624">
    <property type="entry name" value="HTH-type_Tx_Regulator"/>
</dbReference>